<keyword evidence="1" id="KW-0812">Transmembrane</keyword>
<gene>
    <name evidence="3" type="ORF">VB264_06055</name>
</gene>
<comment type="caution">
    <text evidence="3">The sequence shown here is derived from an EMBL/GenBank/DDBJ whole genome shotgun (WGS) entry which is preliminary data.</text>
</comment>
<keyword evidence="1" id="KW-1133">Transmembrane helix</keyword>
<accession>A0ABU5QJT9</accession>
<dbReference type="Proteomes" id="UP001304671">
    <property type="component" value="Unassembled WGS sequence"/>
</dbReference>
<protein>
    <submittedName>
        <fullName evidence="3">SPOR domain-containing protein</fullName>
    </submittedName>
</protein>
<dbReference type="Gene3D" id="3.30.70.1070">
    <property type="entry name" value="Sporulation related repeat"/>
    <property type="match status" value="1"/>
</dbReference>
<keyword evidence="4" id="KW-1185">Reference proteome</keyword>
<evidence type="ECO:0000256" key="1">
    <source>
        <dbReference type="SAM" id="Phobius"/>
    </source>
</evidence>
<feature type="domain" description="SPOR" evidence="2">
    <location>
        <begin position="280"/>
        <end position="359"/>
    </location>
</feature>
<dbReference type="Pfam" id="PF18174">
    <property type="entry name" value="HU-CCDC81_bac_1"/>
    <property type="match status" value="1"/>
</dbReference>
<dbReference type="InterPro" id="IPR041268">
    <property type="entry name" value="HU-CCDC81_bac_2"/>
</dbReference>
<feature type="transmembrane region" description="Helical" evidence="1">
    <location>
        <begin position="195"/>
        <end position="215"/>
    </location>
</feature>
<organism evidence="3 4">
    <name type="scientific">Arcicella aquatica</name>
    <dbReference type="NCBI Taxonomy" id="217141"/>
    <lineage>
        <taxon>Bacteria</taxon>
        <taxon>Pseudomonadati</taxon>
        <taxon>Bacteroidota</taxon>
        <taxon>Cytophagia</taxon>
        <taxon>Cytophagales</taxon>
        <taxon>Flectobacillaceae</taxon>
        <taxon>Arcicella</taxon>
    </lineage>
</organism>
<dbReference type="InterPro" id="IPR040495">
    <property type="entry name" value="HU-CCDC81_bac_1"/>
</dbReference>
<dbReference type="SUPFAM" id="SSF110997">
    <property type="entry name" value="Sporulation related repeat"/>
    <property type="match status" value="1"/>
</dbReference>
<name>A0ABU5QJT9_9BACT</name>
<dbReference type="RefSeq" id="WP_323247641.1">
    <property type="nucleotide sequence ID" value="NZ_JAYFUL010000006.1"/>
</dbReference>
<keyword evidence="1" id="KW-0472">Membrane</keyword>
<reference evidence="3 4" key="1">
    <citation type="submission" date="2023-12" db="EMBL/GenBank/DDBJ databases">
        <title>Novel species of the genus Arcicella isolated from rivers.</title>
        <authorList>
            <person name="Lu H."/>
        </authorList>
    </citation>
    <scope>NUCLEOTIDE SEQUENCE [LARGE SCALE GENOMIC DNA]</scope>
    <source>
        <strain evidence="3 4">LMG 21963</strain>
    </source>
</reference>
<dbReference type="EMBL" id="JAYFUL010000006">
    <property type="protein sequence ID" value="MEA5257337.1"/>
    <property type="molecule type" value="Genomic_DNA"/>
</dbReference>
<evidence type="ECO:0000259" key="2">
    <source>
        <dbReference type="PROSITE" id="PS51724"/>
    </source>
</evidence>
<dbReference type="PROSITE" id="PS51724">
    <property type="entry name" value="SPOR"/>
    <property type="match status" value="1"/>
</dbReference>
<evidence type="ECO:0000313" key="4">
    <source>
        <dbReference type="Proteomes" id="UP001304671"/>
    </source>
</evidence>
<proteinExistence type="predicted"/>
<dbReference type="Pfam" id="PF05036">
    <property type="entry name" value="SPOR"/>
    <property type="match status" value="1"/>
</dbReference>
<dbReference type="InterPro" id="IPR036680">
    <property type="entry name" value="SPOR-like_sf"/>
</dbReference>
<dbReference type="Pfam" id="PF18175">
    <property type="entry name" value="HU-CCDC81_bac_2"/>
    <property type="match status" value="1"/>
</dbReference>
<dbReference type="InterPro" id="IPR007730">
    <property type="entry name" value="SPOR-like_dom"/>
</dbReference>
<sequence>MITVQNHIRELLFEQDCVVIPDFGGFVTNFDCAKVDKLEQYIKPAQKWLAFNGLLKNDDGLLSNFIAKHEGISREEATHKIKLFVEEAKKGIRVEQYFHINGVGMFTQNEEGKIQFHASEQSNFLGESFGLEKISIKRSNITQPIIKVDTLVNNTVSQKTIQHVFASNDRDTSAIELKVMANRVLTTKDKKRTPVLKFLVAMVAASLFVSAIYLYDNEKNSLSSFNPFQFSQKQPAEMEAYADPVPVDTATPMAVVPKVDSSKFVKIIPAVKSIEKPILNEDENRFFVITGSFGEKENAENQLASLKRKGFSHASILKPSKGGKLIKVSAGGFNDEESANEEAIKVAKAINQNAWIFKK</sequence>
<evidence type="ECO:0000313" key="3">
    <source>
        <dbReference type="EMBL" id="MEA5257337.1"/>
    </source>
</evidence>